<dbReference type="EMBL" id="BEZZ01066055">
    <property type="protein sequence ID" value="GCC41905.1"/>
    <property type="molecule type" value="Genomic_DNA"/>
</dbReference>
<reference evidence="2 3" key="1">
    <citation type="journal article" date="2018" name="Nat. Ecol. Evol.">
        <title>Shark genomes provide insights into elasmobranch evolution and the origin of vertebrates.</title>
        <authorList>
            <person name="Hara Y"/>
            <person name="Yamaguchi K"/>
            <person name="Onimaru K"/>
            <person name="Kadota M"/>
            <person name="Koyanagi M"/>
            <person name="Keeley SD"/>
            <person name="Tatsumi K"/>
            <person name="Tanaka K"/>
            <person name="Motone F"/>
            <person name="Kageyama Y"/>
            <person name="Nozu R"/>
            <person name="Adachi N"/>
            <person name="Nishimura O"/>
            <person name="Nakagawa R"/>
            <person name="Tanegashima C"/>
            <person name="Kiyatake I"/>
            <person name="Matsumoto R"/>
            <person name="Murakumo K"/>
            <person name="Nishida K"/>
            <person name="Terakita A"/>
            <person name="Kuratani S"/>
            <person name="Sato K"/>
            <person name="Hyodo S Kuraku.S."/>
        </authorList>
    </citation>
    <scope>NUCLEOTIDE SEQUENCE [LARGE SCALE GENOMIC DNA]</scope>
</reference>
<dbReference type="InterPro" id="IPR036163">
    <property type="entry name" value="HMA_dom_sf"/>
</dbReference>
<evidence type="ECO:0000313" key="2">
    <source>
        <dbReference type="EMBL" id="GCC41905.1"/>
    </source>
</evidence>
<sequence length="86" mass="8721">MALSPLVAQAAEKTVVLNVDNGTCELCAPIVKKTLSRVKGVTAVQVKEANANASAVATVTFDDATADVPTLIAAATNAGYPAHVKN</sequence>
<dbReference type="SUPFAM" id="SSF55008">
    <property type="entry name" value="HMA, heavy metal-associated domain"/>
    <property type="match status" value="1"/>
</dbReference>
<proteinExistence type="predicted"/>
<evidence type="ECO:0000259" key="1">
    <source>
        <dbReference type="PROSITE" id="PS50846"/>
    </source>
</evidence>
<dbReference type="STRING" id="137246.A0A401TGY6"/>
<comment type="caution">
    <text evidence="2">The sequence shown here is derived from an EMBL/GenBank/DDBJ whole genome shotgun (WGS) entry which is preliminary data.</text>
</comment>
<dbReference type="Gene3D" id="3.30.70.100">
    <property type="match status" value="1"/>
</dbReference>
<gene>
    <name evidence="2" type="ORF">chiPu_0025804</name>
</gene>
<evidence type="ECO:0000313" key="3">
    <source>
        <dbReference type="Proteomes" id="UP000287033"/>
    </source>
</evidence>
<name>A0A401TGY6_CHIPU</name>
<dbReference type="AlphaFoldDB" id="A0A401TGY6"/>
<dbReference type="CDD" id="cd00371">
    <property type="entry name" value="HMA"/>
    <property type="match status" value="1"/>
</dbReference>
<dbReference type="PROSITE" id="PS50846">
    <property type="entry name" value="HMA_2"/>
    <property type="match status" value="1"/>
</dbReference>
<dbReference type="GO" id="GO:0046872">
    <property type="term" value="F:metal ion binding"/>
    <property type="evidence" value="ECO:0007669"/>
    <property type="project" value="InterPro"/>
</dbReference>
<dbReference type="InterPro" id="IPR006121">
    <property type="entry name" value="HMA_dom"/>
</dbReference>
<organism evidence="2 3">
    <name type="scientific">Chiloscyllium punctatum</name>
    <name type="common">Brownbanded bambooshark</name>
    <name type="synonym">Hemiscyllium punctatum</name>
    <dbReference type="NCBI Taxonomy" id="137246"/>
    <lineage>
        <taxon>Eukaryota</taxon>
        <taxon>Metazoa</taxon>
        <taxon>Chordata</taxon>
        <taxon>Craniata</taxon>
        <taxon>Vertebrata</taxon>
        <taxon>Chondrichthyes</taxon>
        <taxon>Elasmobranchii</taxon>
        <taxon>Galeomorphii</taxon>
        <taxon>Galeoidea</taxon>
        <taxon>Orectolobiformes</taxon>
        <taxon>Hemiscylliidae</taxon>
        <taxon>Chiloscyllium</taxon>
    </lineage>
</organism>
<accession>A0A401TGY6</accession>
<keyword evidence="3" id="KW-1185">Reference proteome</keyword>
<protein>
    <recommendedName>
        <fullName evidence="1">HMA domain-containing protein</fullName>
    </recommendedName>
</protein>
<feature type="domain" description="HMA" evidence="1">
    <location>
        <begin position="13"/>
        <end position="83"/>
    </location>
</feature>
<dbReference type="Pfam" id="PF00403">
    <property type="entry name" value="HMA"/>
    <property type="match status" value="1"/>
</dbReference>
<dbReference type="Proteomes" id="UP000287033">
    <property type="component" value="Unassembled WGS sequence"/>
</dbReference>